<evidence type="ECO:0000256" key="1">
    <source>
        <dbReference type="ARBA" id="ARBA00009646"/>
    </source>
</evidence>
<keyword evidence="3" id="KW-0472">Membrane</keyword>
<evidence type="ECO:0000313" key="6">
    <source>
        <dbReference type="Proteomes" id="UP000245535"/>
    </source>
</evidence>
<keyword evidence="3" id="KW-1133">Transmembrane helix</keyword>
<sequence length="249" mass="28775">MQQTKFEPLRAKLFHFFKCSFIEKYNSVTEKQSVDMKGFTKNKYPFLIRVLLVALFSLFSVNIQAQETKQGQVGVVLYEFHEFKGKNVILSEDWTVPRINPWYNRISSISVPPGWTAVVYKLENYQGERLEIQGNWSAEEANPDWDDQISSVKIYKSRGVSKAQLSTIILSEEKGIYGGEVYLRNPSSIEAEVMVDVVVESWGDEKVLRSEKIKLNGVSEQKLGSMYINTGTDFRPYYRKVHYKIRGVE</sequence>
<dbReference type="RefSeq" id="WP_109622880.1">
    <property type="nucleotide sequence ID" value="NZ_QGDO01000011.1"/>
</dbReference>
<comment type="similarity">
    <text evidence="1">Belongs to the beta/gamma-crystallin family.</text>
</comment>
<keyword evidence="3" id="KW-0812">Transmembrane</keyword>
<protein>
    <submittedName>
        <fullName evidence="5">Beta/gamma crystallin</fullName>
    </submittedName>
</protein>
<keyword evidence="6" id="KW-1185">Reference proteome</keyword>
<evidence type="ECO:0000259" key="4">
    <source>
        <dbReference type="SMART" id="SM00247"/>
    </source>
</evidence>
<evidence type="ECO:0000256" key="3">
    <source>
        <dbReference type="SAM" id="Phobius"/>
    </source>
</evidence>
<keyword evidence="2" id="KW-0677">Repeat</keyword>
<organism evidence="5 6">
    <name type="scientific">Sediminitomix flava</name>
    <dbReference type="NCBI Taxonomy" id="379075"/>
    <lineage>
        <taxon>Bacteria</taxon>
        <taxon>Pseudomonadati</taxon>
        <taxon>Bacteroidota</taxon>
        <taxon>Cytophagia</taxon>
        <taxon>Cytophagales</taxon>
        <taxon>Flammeovirgaceae</taxon>
        <taxon>Sediminitomix</taxon>
    </lineage>
</organism>
<reference evidence="5 6" key="1">
    <citation type="submission" date="2018-03" db="EMBL/GenBank/DDBJ databases">
        <title>Genomic Encyclopedia of Archaeal and Bacterial Type Strains, Phase II (KMG-II): from individual species to whole genera.</title>
        <authorList>
            <person name="Goeker M."/>
        </authorList>
    </citation>
    <scope>NUCLEOTIDE SEQUENCE [LARGE SCALE GENOMIC DNA]</scope>
    <source>
        <strain evidence="5 6">DSM 28229</strain>
    </source>
</reference>
<accession>A0A315ZJM5</accession>
<dbReference type="SUPFAM" id="SSF49695">
    <property type="entry name" value="gamma-Crystallin-like"/>
    <property type="match status" value="1"/>
</dbReference>
<feature type="transmembrane region" description="Helical" evidence="3">
    <location>
        <begin position="46"/>
        <end position="63"/>
    </location>
</feature>
<gene>
    <name evidence="5" type="ORF">BC781_11111</name>
</gene>
<dbReference type="InterPro" id="IPR001064">
    <property type="entry name" value="Beta/gamma_crystallin"/>
</dbReference>
<proteinExistence type="inferred from homology"/>
<feature type="domain" description="Beta/gamma crystallin 'Greek key'" evidence="4">
    <location>
        <begin position="74"/>
        <end position="155"/>
    </location>
</feature>
<dbReference type="Proteomes" id="UP000245535">
    <property type="component" value="Unassembled WGS sequence"/>
</dbReference>
<dbReference type="EMBL" id="QGDO01000011">
    <property type="protein sequence ID" value="PWJ34101.1"/>
    <property type="molecule type" value="Genomic_DNA"/>
</dbReference>
<dbReference type="SMART" id="SM00247">
    <property type="entry name" value="XTALbg"/>
    <property type="match status" value="1"/>
</dbReference>
<comment type="caution">
    <text evidence="5">The sequence shown here is derived from an EMBL/GenBank/DDBJ whole genome shotgun (WGS) entry which is preliminary data.</text>
</comment>
<evidence type="ECO:0000313" key="5">
    <source>
        <dbReference type="EMBL" id="PWJ34101.1"/>
    </source>
</evidence>
<dbReference type="InterPro" id="IPR011024">
    <property type="entry name" value="G_crystallin-like"/>
</dbReference>
<name>A0A315ZJM5_SEDFL</name>
<dbReference type="AlphaFoldDB" id="A0A315ZJM5"/>
<evidence type="ECO:0000256" key="2">
    <source>
        <dbReference type="ARBA" id="ARBA00022737"/>
    </source>
</evidence>
<dbReference type="Gene3D" id="2.60.20.10">
    <property type="entry name" value="Crystallins"/>
    <property type="match status" value="1"/>
</dbReference>
<dbReference type="OrthoDB" id="954626at2"/>